<dbReference type="Gene3D" id="3.30.530.20">
    <property type="match status" value="1"/>
</dbReference>
<dbReference type="InterPro" id="IPR001666">
    <property type="entry name" value="PI_transfer"/>
</dbReference>
<evidence type="ECO:0000259" key="3">
    <source>
        <dbReference type="Pfam" id="PF02121"/>
    </source>
</evidence>
<evidence type="ECO:0000313" key="5">
    <source>
        <dbReference type="Proteomes" id="UP000030640"/>
    </source>
</evidence>
<sequence>MKLIEFRLPLPLTKEEYNTCYRYLMSKVSNEDADNTINGVGKNGNTNIRTLVVSKMESFDDGSGKPGYYSFKRMNFVNKIPKWVLNFVDPKCCLIDEKIWSTNPFMKSVYQATGFPKAHVQVESTYHMGYNTEDNPFNISEDLLKERQVVLIDIVNDNVSYTSYLPQEDPTIFYSEKARRGKLEEDWIENSKVIITCYKLFNIDVPYFGILSSKLENWIVSVIKNSLFKYHRKALCWIDEWFDLTQDQLRTLEEGTQKKLEKFWEELGLDVEKDSSLAVQFMADRQARNSFAQIVDNGDGGVNIEMNQTSIDPMKSDSSDEENAPTSTSTSSSSPPPSTKEHAKFSGIKSSAPSGVSSSSSFEVAEKSEDESGRGRQEEQEKVKEKKKGRKIKVKIIKMKKKKGSAGEKKGKDNKRKRSSNSKNQKNIKKKGEEEEKIEGGDPDPSERKSNQGGTAGSKLGEAAAAIEAVEEAEAAYANTLNVGEEPPTKGEKAKGSESSEGKSSEDETKEKKSDKSLSSTGKEEDLTDVDEEAKDSITLATPSDTKIRSRILREVHKVDEDILLREEEEAVVLPMEGGAYDGDNIVRENLKRDAVQMGAEPRVGRPSTYEGDHPMDGEYAEYSHRVNEGVARPWKLHHVFVTKSRITSVDRGMIIPLSERQNLKRLNGRRIGKFKGGHGLFMANPFTKTGKTLKFGNGRQRRKCTIDGANNAERMNDMLFSHKRKYLSEERPNDLLTPMDVEDFYPKTKGGHVDKFISWKGHSVLCNDIDAILKPFNVVINAMDGSQMMHGSQMLDGVAENMESIHNYRPDMRRKDIDKGLGLFYVIAVVSIVYPFISIYRRFRCLFYFLLSAFLCACALVYHEYWNHSCFDHGNVYQFSMGVPARINSVTSFLAHQRRQHSREEFYKNVQSTLQNTLHNNPLYKLNKLTLNFASNSLNSDFQSDMFNNFNEIFSSKNVKHAEYKGSSSGKK</sequence>
<evidence type="ECO:0000256" key="1">
    <source>
        <dbReference type="SAM" id="MobiDB-lite"/>
    </source>
</evidence>
<dbReference type="AlphaFoldDB" id="W7A807"/>
<dbReference type="InterPro" id="IPR023393">
    <property type="entry name" value="START-like_dom_sf"/>
</dbReference>
<feature type="transmembrane region" description="Helical" evidence="2">
    <location>
        <begin position="823"/>
        <end position="841"/>
    </location>
</feature>
<gene>
    <name evidence="4" type="ORF">C922_01999</name>
</gene>
<feature type="transmembrane region" description="Helical" evidence="2">
    <location>
        <begin position="848"/>
        <end position="867"/>
    </location>
</feature>
<dbReference type="OrthoDB" id="18453at2759"/>
<feature type="compositionally biased region" description="Basic residues" evidence="1">
    <location>
        <begin position="385"/>
        <end position="404"/>
    </location>
</feature>
<dbReference type="PANTHER" id="PTHR10658">
    <property type="entry name" value="PHOSPHATIDYLINOSITOL TRANSFER PROTEIN"/>
    <property type="match status" value="1"/>
</dbReference>
<dbReference type="GeneID" id="20037273"/>
<organism evidence="4 5">
    <name type="scientific">Plasmodium inui San Antonio 1</name>
    <dbReference type="NCBI Taxonomy" id="1237626"/>
    <lineage>
        <taxon>Eukaryota</taxon>
        <taxon>Sar</taxon>
        <taxon>Alveolata</taxon>
        <taxon>Apicomplexa</taxon>
        <taxon>Aconoidasida</taxon>
        <taxon>Haemosporida</taxon>
        <taxon>Plasmodiidae</taxon>
        <taxon>Plasmodium</taxon>
        <taxon>Plasmodium (Plasmodium)</taxon>
    </lineage>
</organism>
<dbReference type="GO" id="GO:0005548">
    <property type="term" value="F:phospholipid transporter activity"/>
    <property type="evidence" value="ECO:0007669"/>
    <property type="project" value="InterPro"/>
</dbReference>
<feature type="region of interest" description="Disordered" evidence="1">
    <location>
        <begin position="296"/>
        <end position="465"/>
    </location>
</feature>
<keyword evidence="5" id="KW-1185">Reference proteome</keyword>
<dbReference type="PANTHER" id="PTHR10658:SF11">
    <property type="entry name" value="VIBRATOR, ISOFORM B"/>
    <property type="match status" value="1"/>
</dbReference>
<protein>
    <recommendedName>
        <fullName evidence="3">Phosphatidylinositol transfer protein N-terminal domain-containing protein</fullName>
    </recommendedName>
</protein>
<feature type="compositionally biased region" description="Basic and acidic residues" evidence="1">
    <location>
        <begin position="430"/>
        <end position="450"/>
    </location>
</feature>
<dbReference type="VEuPathDB" id="PlasmoDB:C922_01999"/>
<keyword evidence="2" id="KW-1133">Transmembrane helix</keyword>
<dbReference type="Pfam" id="PF02121">
    <property type="entry name" value="IP_trans"/>
    <property type="match status" value="1"/>
</dbReference>
<dbReference type="RefSeq" id="XP_008815820.1">
    <property type="nucleotide sequence ID" value="XM_008817598.1"/>
</dbReference>
<feature type="compositionally biased region" description="Basic and acidic residues" evidence="1">
    <location>
        <begin position="487"/>
        <end position="516"/>
    </location>
</feature>
<name>W7A807_9APIC</name>
<dbReference type="InterPro" id="IPR055261">
    <property type="entry name" value="PI_transfer_N"/>
</dbReference>
<feature type="compositionally biased region" description="Basic and acidic residues" evidence="1">
    <location>
        <begin position="364"/>
        <end position="384"/>
    </location>
</feature>
<proteinExistence type="predicted"/>
<reference evidence="4 5" key="1">
    <citation type="submission" date="2013-02" db="EMBL/GenBank/DDBJ databases">
        <title>The Genome Sequence of Plasmodium inui San Antonio 1.</title>
        <authorList>
            <consortium name="The Broad Institute Genome Sequencing Platform"/>
            <consortium name="The Broad Institute Genome Sequencing Center for Infectious Disease"/>
            <person name="Neafsey D."/>
            <person name="Cheeseman I."/>
            <person name="Volkman S."/>
            <person name="Adams J."/>
            <person name="Walker B."/>
            <person name="Young S.K."/>
            <person name="Zeng Q."/>
            <person name="Gargeya S."/>
            <person name="Fitzgerald M."/>
            <person name="Haas B."/>
            <person name="Abouelleil A."/>
            <person name="Alvarado L."/>
            <person name="Arachchi H.M."/>
            <person name="Berlin A.M."/>
            <person name="Chapman S.B."/>
            <person name="Dewar J."/>
            <person name="Goldberg J."/>
            <person name="Griggs A."/>
            <person name="Gujja S."/>
            <person name="Hansen M."/>
            <person name="Howarth C."/>
            <person name="Imamovic A."/>
            <person name="Larimer J."/>
            <person name="McCowan C."/>
            <person name="Murphy C."/>
            <person name="Neiman D."/>
            <person name="Pearson M."/>
            <person name="Priest M."/>
            <person name="Roberts A."/>
            <person name="Saif S."/>
            <person name="Shea T."/>
            <person name="Sisk P."/>
            <person name="Sykes S."/>
            <person name="Wortman J."/>
            <person name="Nusbaum C."/>
            <person name="Birren B."/>
        </authorList>
    </citation>
    <scope>NUCLEOTIDE SEQUENCE [LARGE SCALE GENOMIC DNA]</scope>
    <source>
        <strain evidence="4 5">San Antonio 1</strain>
    </source>
</reference>
<dbReference type="SUPFAM" id="SSF55961">
    <property type="entry name" value="Bet v1-like"/>
    <property type="match status" value="1"/>
</dbReference>
<feature type="compositionally biased region" description="Low complexity" evidence="1">
    <location>
        <begin position="346"/>
        <end position="363"/>
    </location>
</feature>
<evidence type="ECO:0000313" key="4">
    <source>
        <dbReference type="EMBL" id="EUD67810.1"/>
    </source>
</evidence>
<feature type="region of interest" description="Disordered" evidence="1">
    <location>
        <begin position="478"/>
        <end position="538"/>
    </location>
</feature>
<evidence type="ECO:0000256" key="2">
    <source>
        <dbReference type="SAM" id="Phobius"/>
    </source>
</evidence>
<dbReference type="Proteomes" id="UP000030640">
    <property type="component" value="Unassembled WGS sequence"/>
</dbReference>
<accession>W7A807</accession>
<keyword evidence="2" id="KW-0812">Transmembrane</keyword>
<dbReference type="EMBL" id="KI965465">
    <property type="protein sequence ID" value="EUD67810.1"/>
    <property type="molecule type" value="Genomic_DNA"/>
</dbReference>
<feature type="domain" description="Phosphatidylinositol transfer protein N-terminal" evidence="3">
    <location>
        <begin position="1"/>
        <end position="258"/>
    </location>
</feature>
<keyword evidence="2" id="KW-0472">Membrane</keyword>